<dbReference type="Gene3D" id="2.60.120.260">
    <property type="entry name" value="Galactose-binding domain-like"/>
    <property type="match status" value="2"/>
</dbReference>
<gene>
    <name evidence="11" type="ORF">GRF29_19g2333075</name>
</gene>
<evidence type="ECO:0000256" key="4">
    <source>
        <dbReference type="ARBA" id="ARBA00022729"/>
    </source>
</evidence>
<dbReference type="SUPFAM" id="SSF49785">
    <property type="entry name" value="Galactose-binding domain-like"/>
    <property type="match status" value="2"/>
</dbReference>
<dbReference type="SUPFAM" id="SSF51011">
    <property type="entry name" value="Glycosyl hydrolase domain"/>
    <property type="match status" value="1"/>
</dbReference>
<evidence type="ECO:0000313" key="12">
    <source>
        <dbReference type="Proteomes" id="UP001280581"/>
    </source>
</evidence>
<evidence type="ECO:0000256" key="8">
    <source>
        <dbReference type="RuleBase" id="RU003679"/>
    </source>
</evidence>
<dbReference type="GO" id="GO:0005975">
    <property type="term" value="P:carbohydrate metabolic process"/>
    <property type="evidence" value="ECO:0007669"/>
    <property type="project" value="InterPro"/>
</dbReference>
<keyword evidence="12" id="KW-1185">Reference proteome</keyword>
<dbReference type="Pfam" id="PF01301">
    <property type="entry name" value="Glyco_hydro_35"/>
    <property type="match status" value="1"/>
</dbReference>
<sequence>MRLLRSITWASTLGCAFLSLGIQAEVDTPSQYPLHDNGLNKIVQWDHYSFKVNGKRLFVFSGELHYWRIPVPEVWDDLLEKIKAAGFTAFAFYGNWAWHSASNETLDFETGAHNFERLLETAKRVGLYVIVRPGPYVNAETNAGGFPLWLTTGAYGTLRNDDSRYTAAWKPYFSRFSEIASRHLITKGGNAIVYQIENEYGEQWSDRNSKKPNAAAGRYMQALEDTARDNGIDVPLIHNDPNLNTKSWSEDYAPNATGNVDVAGLDSYPSCWSCNLDECTGTNGKYVPYQVINYYDHFEEVSPTQPSFFPEFQGGSYNPWGGPEGGCPADIGADFANLFYRNLISQRVTAISLYMMYGGTNWGALACPVVATSYDYSSPISENRRIDSKYYETKNLALFTRVADDLTVTNRIANSVSYSTNPSISTSELRNPKTNSAFYVTIHNTSSSGTREAFKLRVNTSIGELVIPQHAGQILLDGHQSKIIVTDFSIGKQKLTYSTAEVLTYALIDGSPTVVLWVPEGEAAEFHVKNAKKGSVQVKGGSEVKFHKDRSGLVANLQGVKGMSVLHFDNGVRAVVADRATAYLFWAPNLSEDPFGPVDQSVLVQGPYLVRGVSLDGRTLKLSGDASNATEVEVFAPKNIHSIQWNGKEIHLSKTVYGSFKGFIGSPRITIALPSLISWKVRDSLPERLLNYSDSGPAWVEANHTTTPNPTKPLTLPVLYVDDYGFHNSFHLFRGYFTGSSASVNLTIQGGMAFGFSAWLNGAFIGSYIGNSTVGKSSLIIPFGNATLNTNGTNVLLVAQDNTGHDLRAAATDPRGILGASLQGSASFTKWKITGEVNGERQLIDPVRGPLSEGGLTAERLGWHLPGFDDSTWDTGSPSAGFSGAGIHFYRSVVTLKVPAGVDAAFSFVFNAPASKAIRVQLFVNGYQYGKFNPTVGNESRFPVPPGILNYAGDNVIGLSVWGQTEEGAKVDVKLQQDYAYQSSWSSRFESEYLRPGWTEDRLRYV</sequence>
<dbReference type="SUPFAM" id="SSF51445">
    <property type="entry name" value="(Trans)glycosidases"/>
    <property type="match status" value="1"/>
</dbReference>
<dbReference type="EMBL" id="WVTA01000003">
    <property type="protein sequence ID" value="KAK3215140.1"/>
    <property type="molecule type" value="Genomic_DNA"/>
</dbReference>
<dbReference type="PRINTS" id="PR00742">
    <property type="entry name" value="GLHYDRLASE35"/>
</dbReference>
<reference evidence="11 12" key="1">
    <citation type="submission" date="2021-02" db="EMBL/GenBank/DDBJ databases">
        <title>Genome assembly of Pseudopithomyces chartarum.</title>
        <authorList>
            <person name="Jauregui R."/>
            <person name="Singh J."/>
            <person name="Voisey C."/>
        </authorList>
    </citation>
    <scope>NUCLEOTIDE SEQUENCE [LARGE SCALE GENOMIC DNA]</scope>
    <source>
        <strain evidence="11 12">AGR01</strain>
    </source>
</reference>
<protein>
    <recommendedName>
        <fullName evidence="3">beta-galactosidase</fullName>
        <ecNumber evidence="3">3.2.1.23</ecNumber>
    </recommendedName>
</protein>
<dbReference type="Pfam" id="PF10435">
    <property type="entry name" value="BetaGal_dom2"/>
    <property type="match status" value="1"/>
</dbReference>
<evidence type="ECO:0000256" key="2">
    <source>
        <dbReference type="ARBA" id="ARBA00009809"/>
    </source>
</evidence>
<evidence type="ECO:0000313" key="11">
    <source>
        <dbReference type="EMBL" id="KAK3215140.1"/>
    </source>
</evidence>
<comment type="catalytic activity">
    <reaction evidence="1">
        <text>Hydrolysis of terminal non-reducing beta-D-galactose residues in beta-D-galactosides.</text>
        <dbReference type="EC" id="3.2.1.23"/>
    </reaction>
</comment>
<evidence type="ECO:0000256" key="5">
    <source>
        <dbReference type="ARBA" id="ARBA00022801"/>
    </source>
</evidence>
<name>A0AAN6M2G6_9PLEO</name>
<organism evidence="11 12">
    <name type="scientific">Pseudopithomyces chartarum</name>
    <dbReference type="NCBI Taxonomy" id="1892770"/>
    <lineage>
        <taxon>Eukaryota</taxon>
        <taxon>Fungi</taxon>
        <taxon>Dikarya</taxon>
        <taxon>Ascomycota</taxon>
        <taxon>Pezizomycotina</taxon>
        <taxon>Dothideomycetes</taxon>
        <taxon>Pleosporomycetidae</taxon>
        <taxon>Pleosporales</taxon>
        <taxon>Massarineae</taxon>
        <taxon>Didymosphaeriaceae</taxon>
        <taxon>Pseudopithomyces</taxon>
    </lineage>
</organism>
<dbReference type="InterPro" id="IPR001944">
    <property type="entry name" value="Glycoside_Hdrlase_35"/>
</dbReference>
<comment type="similarity">
    <text evidence="2 8">Belongs to the glycosyl hydrolase 35 family.</text>
</comment>
<evidence type="ECO:0000256" key="3">
    <source>
        <dbReference type="ARBA" id="ARBA00012756"/>
    </source>
</evidence>
<dbReference type="InterPro" id="IPR037110">
    <property type="entry name" value="Betagal_dom2_sf"/>
</dbReference>
<dbReference type="InterPro" id="IPR008979">
    <property type="entry name" value="Galactose-bd-like_sf"/>
</dbReference>
<evidence type="ECO:0000256" key="9">
    <source>
        <dbReference type="SAM" id="SignalP"/>
    </source>
</evidence>
<keyword evidence="5" id="KW-0378">Hydrolase</keyword>
<feature type="signal peptide" evidence="9">
    <location>
        <begin position="1"/>
        <end position="24"/>
    </location>
</feature>
<dbReference type="Pfam" id="PF13364">
    <property type="entry name" value="BetaGal_ABD2"/>
    <property type="match status" value="2"/>
</dbReference>
<dbReference type="AlphaFoldDB" id="A0AAN6M2G6"/>
<dbReference type="InterPro" id="IPR031330">
    <property type="entry name" value="Gly_Hdrlase_35_cat"/>
</dbReference>
<dbReference type="PANTHER" id="PTHR23421">
    <property type="entry name" value="BETA-GALACTOSIDASE RELATED"/>
    <property type="match status" value="1"/>
</dbReference>
<dbReference type="EC" id="3.2.1.23" evidence="3"/>
<keyword evidence="7" id="KW-0326">Glycosidase</keyword>
<accession>A0AAN6M2G6</accession>
<dbReference type="Proteomes" id="UP001280581">
    <property type="component" value="Unassembled WGS sequence"/>
</dbReference>
<dbReference type="InterPro" id="IPR025300">
    <property type="entry name" value="BetaGal_jelly_roll_dom"/>
</dbReference>
<evidence type="ECO:0000256" key="6">
    <source>
        <dbReference type="ARBA" id="ARBA00023180"/>
    </source>
</evidence>
<dbReference type="FunFam" id="2.102.20.10:FF:000001">
    <property type="entry name" value="Beta-galactosidase A"/>
    <property type="match status" value="1"/>
</dbReference>
<evidence type="ECO:0000256" key="7">
    <source>
        <dbReference type="ARBA" id="ARBA00023295"/>
    </source>
</evidence>
<keyword evidence="4 9" id="KW-0732">Signal</keyword>
<dbReference type="InterPro" id="IPR036833">
    <property type="entry name" value="BetaGal_dom3_sf"/>
</dbReference>
<proteinExistence type="inferred from homology"/>
<dbReference type="SMART" id="SM01029">
    <property type="entry name" value="BetaGal_dom2"/>
    <property type="match status" value="1"/>
</dbReference>
<dbReference type="Gene3D" id="2.60.390.10">
    <property type="entry name" value="Beta-galactosidase, domain 3"/>
    <property type="match status" value="1"/>
</dbReference>
<comment type="caution">
    <text evidence="11">The sequence shown here is derived from an EMBL/GenBank/DDBJ whole genome shotgun (WGS) entry which is preliminary data.</text>
</comment>
<dbReference type="InterPro" id="IPR017853">
    <property type="entry name" value="GH"/>
</dbReference>
<keyword evidence="6" id="KW-0325">Glycoprotein</keyword>
<dbReference type="SUPFAM" id="SSF117100">
    <property type="entry name" value="Beta-galactosidase LacA, domain 3"/>
    <property type="match status" value="1"/>
</dbReference>
<dbReference type="Pfam" id="PF13363">
    <property type="entry name" value="BetaGal_dom3"/>
    <property type="match status" value="1"/>
</dbReference>
<dbReference type="Gene3D" id="2.102.20.10">
    <property type="entry name" value="Beta-galactosidase, domain 2"/>
    <property type="match status" value="1"/>
</dbReference>
<feature type="domain" description="Beta-galactosidase" evidence="10">
    <location>
        <begin position="405"/>
        <end position="585"/>
    </location>
</feature>
<dbReference type="Gene3D" id="3.20.20.80">
    <property type="entry name" value="Glycosidases"/>
    <property type="match status" value="1"/>
</dbReference>
<evidence type="ECO:0000259" key="10">
    <source>
        <dbReference type="SMART" id="SM01029"/>
    </source>
</evidence>
<dbReference type="InterPro" id="IPR025972">
    <property type="entry name" value="BetaGal_dom3"/>
</dbReference>
<dbReference type="GO" id="GO:0004565">
    <property type="term" value="F:beta-galactosidase activity"/>
    <property type="evidence" value="ECO:0007669"/>
    <property type="project" value="UniProtKB-EC"/>
</dbReference>
<evidence type="ECO:0000256" key="1">
    <source>
        <dbReference type="ARBA" id="ARBA00001412"/>
    </source>
</evidence>
<feature type="chain" id="PRO_5042930211" description="beta-galactosidase" evidence="9">
    <location>
        <begin position="25"/>
        <end position="1006"/>
    </location>
</feature>
<dbReference type="FunFam" id="3.20.20.80:FF:000040">
    <property type="entry name" value="Beta-galactosidase A"/>
    <property type="match status" value="1"/>
</dbReference>
<dbReference type="InterPro" id="IPR018954">
    <property type="entry name" value="Betagal_dom2"/>
</dbReference>